<dbReference type="GO" id="GO:0016491">
    <property type="term" value="F:oxidoreductase activity"/>
    <property type="evidence" value="ECO:0007669"/>
    <property type="project" value="UniProtKB-KW"/>
</dbReference>
<evidence type="ECO:0000256" key="6">
    <source>
        <dbReference type="ARBA" id="ARBA00023002"/>
    </source>
</evidence>
<sequence length="310" mass="33751">MDIDNGHIAGYVGGLQRFSTEDGFGIRTTVFLKGCPLRCQWCHNPELIGFGADLLCMENRCIRCGRCAAACPSKAASVDDTGFHIDRSKCKTCLVCTQACPAGALRSAARLMSVEEVMSEVERDISYYRESGGGVTISGGELLSQPQFSLALLRAAKEKGIGTALDSSGYGSGDALYEMALECDYILFDIKTSFKERHLELTGVPNEPIVKNLRRLAGDPSIAAKIIIRMPLIGGVNDDAADIERTRELMMQLHLTEVTLLPYHDLGSAKYHGLSIEAPRFVRPSDEHLHRLAEMFSSCGINAEIGGENK</sequence>
<dbReference type="Gene3D" id="3.30.70.20">
    <property type="match status" value="1"/>
</dbReference>
<dbReference type="PROSITE" id="PS51918">
    <property type="entry name" value="RADICAL_SAM"/>
    <property type="match status" value="1"/>
</dbReference>
<dbReference type="SFLD" id="SFLDG01066">
    <property type="entry name" value="organic_radical-activating_enz"/>
    <property type="match status" value="1"/>
</dbReference>
<keyword evidence="6" id="KW-0560">Oxidoreductase</keyword>
<evidence type="ECO:0000256" key="5">
    <source>
        <dbReference type="ARBA" id="ARBA00022723"/>
    </source>
</evidence>
<feature type="domain" description="Radical SAM core" evidence="10">
    <location>
        <begin position="18"/>
        <end position="302"/>
    </location>
</feature>
<dbReference type="SUPFAM" id="SSF102114">
    <property type="entry name" value="Radical SAM enzymes"/>
    <property type="match status" value="1"/>
</dbReference>
<dbReference type="Pfam" id="PF00037">
    <property type="entry name" value="Fer4"/>
    <property type="match status" value="2"/>
</dbReference>
<dbReference type="RefSeq" id="WP_008708538.1">
    <property type="nucleotide sequence ID" value="NZ_CABKQM010000001.1"/>
</dbReference>
<dbReference type="Proteomes" id="UP001205919">
    <property type="component" value="Unassembled WGS sequence"/>
</dbReference>
<keyword evidence="5" id="KW-0479">Metal-binding</keyword>
<dbReference type="InterPro" id="IPR017896">
    <property type="entry name" value="4Fe4S_Fe-S-bd"/>
</dbReference>
<organism evidence="11 12">
    <name type="scientific">Cloacibacillus evryensis</name>
    <dbReference type="NCBI Taxonomy" id="508460"/>
    <lineage>
        <taxon>Bacteria</taxon>
        <taxon>Thermotogati</taxon>
        <taxon>Synergistota</taxon>
        <taxon>Synergistia</taxon>
        <taxon>Synergistales</taxon>
        <taxon>Synergistaceae</taxon>
        <taxon>Cloacibacillus</taxon>
    </lineage>
</organism>
<dbReference type="PROSITE" id="PS01087">
    <property type="entry name" value="RADICAL_ACTIVATING"/>
    <property type="match status" value="1"/>
</dbReference>
<dbReference type="SUPFAM" id="SSF54862">
    <property type="entry name" value="4Fe-4S ferredoxins"/>
    <property type="match status" value="1"/>
</dbReference>
<feature type="domain" description="4Fe-4S ferredoxin-type" evidence="9">
    <location>
        <begin position="52"/>
        <end position="81"/>
    </location>
</feature>
<feature type="domain" description="4Fe-4S ferredoxin-type" evidence="9">
    <location>
        <begin position="83"/>
        <end position="110"/>
    </location>
</feature>
<dbReference type="InterPro" id="IPR034457">
    <property type="entry name" value="Organic_radical-activating"/>
</dbReference>
<dbReference type="AlphaFoldDB" id="A0AAW5JZ82"/>
<name>A0AAW5JZ82_9BACT</name>
<evidence type="ECO:0000256" key="3">
    <source>
        <dbReference type="ARBA" id="ARBA00022485"/>
    </source>
</evidence>
<evidence type="ECO:0000256" key="8">
    <source>
        <dbReference type="ARBA" id="ARBA00023014"/>
    </source>
</evidence>
<evidence type="ECO:0000256" key="2">
    <source>
        <dbReference type="ARBA" id="ARBA00009777"/>
    </source>
</evidence>
<comment type="caution">
    <text evidence="11">The sequence shown here is derived from an EMBL/GenBank/DDBJ whole genome shotgun (WGS) entry which is preliminary data.</text>
</comment>
<dbReference type="PIRSF" id="PIRSF000371">
    <property type="entry name" value="PFL_act_enz"/>
    <property type="match status" value="1"/>
</dbReference>
<comment type="cofactor">
    <cofactor evidence="1">
        <name>[4Fe-4S] cluster</name>
        <dbReference type="ChEBI" id="CHEBI:49883"/>
    </cofactor>
</comment>
<dbReference type="InterPro" id="IPR007197">
    <property type="entry name" value="rSAM"/>
</dbReference>
<keyword evidence="8" id="KW-0411">Iron-sulfur</keyword>
<gene>
    <name evidence="11" type="ORF">NE630_04500</name>
</gene>
<dbReference type="NCBIfam" id="TIGR02494">
    <property type="entry name" value="PFLE_PFLC"/>
    <property type="match status" value="1"/>
</dbReference>
<evidence type="ECO:0000256" key="1">
    <source>
        <dbReference type="ARBA" id="ARBA00001966"/>
    </source>
</evidence>
<dbReference type="EMBL" id="JANFYT010000007">
    <property type="protein sequence ID" value="MCQ4813686.1"/>
    <property type="molecule type" value="Genomic_DNA"/>
</dbReference>
<dbReference type="GO" id="GO:0046872">
    <property type="term" value="F:metal ion binding"/>
    <property type="evidence" value="ECO:0007669"/>
    <property type="project" value="UniProtKB-KW"/>
</dbReference>
<dbReference type="SFLD" id="SFLDG01118">
    <property type="entry name" value="activating_enzymes__group_2"/>
    <property type="match status" value="1"/>
</dbReference>
<dbReference type="SFLD" id="SFLDS00029">
    <property type="entry name" value="Radical_SAM"/>
    <property type="match status" value="1"/>
</dbReference>
<evidence type="ECO:0000259" key="9">
    <source>
        <dbReference type="PROSITE" id="PS51379"/>
    </source>
</evidence>
<keyword evidence="7" id="KW-0408">Iron</keyword>
<accession>A0AAW5JZ82</accession>
<dbReference type="Gene3D" id="3.20.20.70">
    <property type="entry name" value="Aldolase class I"/>
    <property type="match status" value="1"/>
</dbReference>
<dbReference type="GO" id="GO:0051539">
    <property type="term" value="F:4 iron, 4 sulfur cluster binding"/>
    <property type="evidence" value="ECO:0007669"/>
    <property type="project" value="UniProtKB-KW"/>
</dbReference>
<dbReference type="InterPro" id="IPR001989">
    <property type="entry name" value="Radical_activat_CS"/>
</dbReference>
<evidence type="ECO:0000259" key="10">
    <source>
        <dbReference type="PROSITE" id="PS51918"/>
    </source>
</evidence>
<dbReference type="PANTHER" id="PTHR30352">
    <property type="entry name" value="PYRUVATE FORMATE-LYASE-ACTIVATING ENZYME"/>
    <property type="match status" value="1"/>
</dbReference>
<keyword evidence="12" id="KW-1185">Reference proteome</keyword>
<dbReference type="Pfam" id="PF04055">
    <property type="entry name" value="Radical_SAM"/>
    <property type="match status" value="1"/>
</dbReference>
<dbReference type="InterPro" id="IPR012839">
    <property type="entry name" value="Organic_radical_activase"/>
</dbReference>
<reference evidence="11 12" key="1">
    <citation type="submission" date="2022-06" db="EMBL/GenBank/DDBJ databases">
        <title>Isolation of gut microbiota from human fecal samples.</title>
        <authorList>
            <person name="Pamer E.G."/>
            <person name="Barat B."/>
            <person name="Waligurski E."/>
            <person name="Medina S."/>
            <person name="Paddock L."/>
            <person name="Mostad J."/>
        </authorList>
    </citation>
    <scope>NUCLEOTIDE SEQUENCE [LARGE SCALE GENOMIC DNA]</scope>
    <source>
        <strain evidence="11 12">DFI.9.90</strain>
    </source>
</reference>
<evidence type="ECO:0000313" key="11">
    <source>
        <dbReference type="EMBL" id="MCQ4813686.1"/>
    </source>
</evidence>
<keyword evidence="4" id="KW-0949">S-adenosyl-L-methionine</keyword>
<proteinExistence type="inferred from homology"/>
<comment type="similarity">
    <text evidence="2">Belongs to the organic radical-activating enzymes family.</text>
</comment>
<dbReference type="PROSITE" id="PS51379">
    <property type="entry name" value="4FE4S_FER_2"/>
    <property type="match status" value="2"/>
</dbReference>
<dbReference type="PROSITE" id="PS00198">
    <property type="entry name" value="4FE4S_FER_1"/>
    <property type="match status" value="2"/>
</dbReference>
<dbReference type="PANTHER" id="PTHR30352:SF4">
    <property type="entry name" value="PYRUVATE FORMATE-LYASE 2-ACTIVATING ENZYME"/>
    <property type="match status" value="1"/>
</dbReference>
<dbReference type="InterPro" id="IPR058240">
    <property type="entry name" value="rSAM_sf"/>
</dbReference>
<keyword evidence="3" id="KW-0004">4Fe-4S</keyword>
<evidence type="ECO:0000313" key="12">
    <source>
        <dbReference type="Proteomes" id="UP001205919"/>
    </source>
</evidence>
<evidence type="ECO:0000256" key="7">
    <source>
        <dbReference type="ARBA" id="ARBA00023004"/>
    </source>
</evidence>
<dbReference type="InterPro" id="IPR040074">
    <property type="entry name" value="BssD/PflA/YjjW"/>
</dbReference>
<evidence type="ECO:0000256" key="4">
    <source>
        <dbReference type="ARBA" id="ARBA00022691"/>
    </source>
</evidence>
<dbReference type="InterPro" id="IPR013785">
    <property type="entry name" value="Aldolase_TIM"/>
</dbReference>
<dbReference type="InterPro" id="IPR017900">
    <property type="entry name" value="4Fe4S_Fe_S_CS"/>
</dbReference>
<protein>
    <submittedName>
        <fullName evidence="11">Glycyl-radical enzyme activating protein</fullName>
    </submittedName>
</protein>